<dbReference type="AlphaFoldDB" id="A0A378YP06"/>
<accession>A0A378YP06</accession>
<sequence>MNVERSGARWFKSTHSTGAKECVEIAFLAGVVGVRDSKHPAGPALMFTPAAWEGFTAAVTAGRFDH</sequence>
<proteinExistence type="predicted"/>
<dbReference type="EMBL" id="UGRY01000002">
    <property type="protein sequence ID" value="SUA78935.1"/>
    <property type="molecule type" value="Genomic_DNA"/>
</dbReference>
<keyword evidence="3" id="KW-1185">Reference proteome</keyword>
<organism evidence="2 3">
    <name type="scientific">Nocardia otitidiscaviarum</name>
    <dbReference type="NCBI Taxonomy" id="1823"/>
    <lineage>
        <taxon>Bacteria</taxon>
        <taxon>Bacillati</taxon>
        <taxon>Actinomycetota</taxon>
        <taxon>Actinomycetes</taxon>
        <taxon>Mycobacteriales</taxon>
        <taxon>Nocardiaceae</taxon>
        <taxon>Nocardia</taxon>
    </lineage>
</organism>
<protein>
    <submittedName>
        <fullName evidence="2">Domain of uncharacterized function (DUF397)</fullName>
    </submittedName>
</protein>
<dbReference type="STRING" id="1406858.GCA_000710895_02531"/>
<evidence type="ECO:0000313" key="3">
    <source>
        <dbReference type="Proteomes" id="UP000255467"/>
    </source>
</evidence>
<evidence type="ECO:0000313" key="2">
    <source>
        <dbReference type="EMBL" id="SUA78935.1"/>
    </source>
</evidence>
<name>A0A378YP06_9NOCA</name>
<gene>
    <name evidence="2" type="ORF">NCTC1934_03556</name>
</gene>
<evidence type="ECO:0000259" key="1">
    <source>
        <dbReference type="Pfam" id="PF04149"/>
    </source>
</evidence>
<dbReference type="Pfam" id="PF04149">
    <property type="entry name" value="DUF397"/>
    <property type="match status" value="1"/>
</dbReference>
<dbReference type="Proteomes" id="UP000255467">
    <property type="component" value="Unassembled WGS sequence"/>
</dbReference>
<dbReference type="OrthoDB" id="4299240at2"/>
<dbReference type="InterPro" id="IPR007278">
    <property type="entry name" value="DUF397"/>
</dbReference>
<feature type="domain" description="DUF397" evidence="1">
    <location>
        <begin position="8"/>
        <end position="59"/>
    </location>
</feature>
<dbReference type="RefSeq" id="WP_029930680.1">
    <property type="nucleotide sequence ID" value="NZ_JADLPU010000005.1"/>
</dbReference>
<reference evidence="2 3" key="1">
    <citation type="submission" date="2018-06" db="EMBL/GenBank/DDBJ databases">
        <authorList>
            <consortium name="Pathogen Informatics"/>
            <person name="Doyle S."/>
        </authorList>
    </citation>
    <scope>NUCLEOTIDE SEQUENCE [LARGE SCALE GENOMIC DNA]</scope>
    <source>
        <strain evidence="2 3">NCTC1934</strain>
    </source>
</reference>